<evidence type="ECO:0000313" key="2">
    <source>
        <dbReference type="Proteomes" id="UP000678679"/>
    </source>
</evidence>
<protein>
    <submittedName>
        <fullName evidence="1">DUF4465 domain-containing protein</fullName>
    </submittedName>
</protein>
<accession>A0AAX1N429</accession>
<dbReference type="InterPro" id="IPR027828">
    <property type="entry name" value="DUF4465"/>
</dbReference>
<evidence type="ECO:0000313" key="1">
    <source>
        <dbReference type="EMBL" id="QWG02202.1"/>
    </source>
</evidence>
<reference evidence="1 2" key="1">
    <citation type="submission" date="2021-05" db="EMBL/GenBank/DDBJ databases">
        <title>Comparative genomic studies on the polysaccharide-degrading batcterial strains of the Flammeovirga genus.</title>
        <authorList>
            <person name="Zewei F."/>
            <person name="Zheng Z."/>
            <person name="Yu L."/>
            <person name="Ruyue G."/>
            <person name="Yanhong M."/>
            <person name="Yuanyuan C."/>
            <person name="Jingyan G."/>
            <person name="Wenjun H."/>
        </authorList>
    </citation>
    <scope>NUCLEOTIDE SEQUENCE [LARGE SCALE GENOMIC DNA]</scope>
    <source>
        <strain evidence="1 2">NBRC:100898</strain>
    </source>
</reference>
<keyword evidence="2" id="KW-1185">Reference proteome</keyword>
<dbReference type="PROSITE" id="PS51257">
    <property type="entry name" value="PROKAR_LIPOPROTEIN"/>
    <property type="match status" value="1"/>
</dbReference>
<dbReference type="Pfam" id="PF14717">
    <property type="entry name" value="DUF4465"/>
    <property type="match status" value="1"/>
</dbReference>
<proteinExistence type="predicted"/>
<sequence length="344" mass="38183">MKKISIYINLLIVPFVFFSCGVEEIKDPRLEVAIISPRVNPTTARSIVLKDQKFVYEARVKGGESSSYKWLVDDEQIATTLRSDSISYDTEGFRKARFEAANNSYEGSAEVLLYVVERAASFEDLPLAENSFWAGVDNAGTVSTFTSGNIPFSNTSPKDTIDYLEFGYSNITDSTNVNYANYGVFQLIASRNNYGIARTPESGKLKMMFDGEYSPMSIEVANNPLVVQTARGDFDIYEEDDTTIVSFANGDFYNLEIRGLLDDTTTTETVISSPLVSKSSNILTVQNSWLNQELITLGLVKGLEFTINTSKVDSTGVITYPTRFNIDNLILLNDGGEIINEINN</sequence>
<dbReference type="RefSeq" id="WP_169664849.1">
    <property type="nucleotide sequence ID" value="NZ_CP076132.1"/>
</dbReference>
<name>A0AAX1N429_9BACT</name>
<dbReference type="Proteomes" id="UP000678679">
    <property type="component" value="Chromosome 1"/>
</dbReference>
<organism evidence="1 2">
    <name type="scientific">Flammeovirga yaeyamensis</name>
    <dbReference type="NCBI Taxonomy" id="367791"/>
    <lineage>
        <taxon>Bacteria</taxon>
        <taxon>Pseudomonadati</taxon>
        <taxon>Bacteroidota</taxon>
        <taxon>Cytophagia</taxon>
        <taxon>Cytophagales</taxon>
        <taxon>Flammeovirgaceae</taxon>
        <taxon>Flammeovirga</taxon>
    </lineage>
</organism>
<dbReference type="Gene3D" id="2.60.120.1350">
    <property type="entry name" value="Protein of unknown function DUF4465"/>
    <property type="match status" value="1"/>
</dbReference>
<dbReference type="EMBL" id="CP076132">
    <property type="protein sequence ID" value="QWG02202.1"/>
    <property type="molecule type" value="Genomic_DNA"/>
</dbReference>
<dbReference type="AlphaFoldDB" id="A0AAX1N429"/>
<gene>
    <name evidence="1" type="ORF">KMW28_01055</name>
</gene>
<dbReference type="KEGG" id="fya:KMW28_01055"/>